<protein>
    <submittedName>
        <fullName evidence="1">Uncharacterized protein</fullName>
    </submittedName>
</protein>
<proteinExistence type="predicted"/>
<dbReference type="AlphaFoldDB" id="A0A9E9LW59"/>
<reference evidence="1" key="1">
    <citation type="journal article" date="2022" name="Front. Microbiol.">
        <title>New perspectives on an old grouping: The genomic and phenotypic variability of Oxalobacter formigenes and the implications for calcium oxalate stone prevention.</title>
        <authorList>
            <person name="Chmiel J.A."/>
            <person name="Carr C."/>
            <person name="Stuivenberg G.A."/>
            <person name="Venema R."/>
            <person name="Chanyi R.M."/>
            <person name="Al K.F."/>
            <person name="Giguere D."/>
            <person name="Say H."/>
            <person name="Akouris P.P."/>
            <person name="Dominguez Romero S.A."/>
            <person name="Kwong A."/>
            <person name="Tai V."/>
            <person name="Koval S.F."/>
            <person name="Razvi H."/>
            <person name="Bjazevic J."/>
            <person name="Burton J.P."/>
        </authorList>
    </citation>
    <scope>NUCLEOTIDE SEQUENCE</scope>
    <source>
        <strain evidence="1">WoOx3</strain>
    </source>
</reference>
<dbReference type="Proteomes" id="UP001156215">
    <property type="component" value="Chromosome"/>
</dbReference>
<evidence type="ECO:0000313" key="2">
    <source>
        <dbReference type="Proteomes" id="UP001156215"/>
    </source>
</evidence>
<accession>A0A9E9LW59</accession>
<gene>
    <name evidence="1" type="ORF">NB640_12115</name>
</gene>
<name>A0A9E9LW59_9BURK</name>
<sequence length="87" mass="10096">MLSPVTLFYRQISEKEKRLASRREGKKNRLKNGKKGERKVILLTSKFPGLALQYGNKNKPEMLNLIIFIQVLRGTDATDRKKCHPQK</sequence>
<organism evidence="1 2">
    <name type="scientific">Oxalobacter vibrioformis</name>
    <dbReference type="NCBI Taxonomy" id="933080"/>
    <lineage>
        <taxon>Bacteria</taxon>
        <taxon>Pseudomonadati</taxon>
        <taxon>Pseudomonadota</taxon>
        <taxon>Betaproteobacteria</taxon>
        <taxon>Burkholderiales</taxon>
        <taxon>Oxalobacteraceae</taxon>
        <taxon>Oxalobacter</taxon>
    </lineage>
</organism>
<dbReference type="EMBL" id="CP098242">
    <property type="protein sequence ID" value="WAW09949.1"/>
    <property type="molecule type" value="Genomic_DNA"/>
</dbReference>
<evidence type="ECO:0000313" key="1">
    <source>
        <dbReference type="EMBL" id="WAW09949.1"/>
    </source>
</evidence>
<dbReference type="KEGG" id="ovb:NB640_12115"/>
<dbReference type="RefSeq" id="WP_269308953.1">
    <property type="nucleotide sequence ID" value="NZ_CP098242.1"/>
</dbReference>
<keyword evidence="2" id="KW-1185">Reference proteome</keyword>